<protein>
    <submittedName>
        <fullName evidence="2">GNAT family N-acetyltransferase</fullName>
    </submittedName>
</protein>
<feature type="domain" description="N-acetyltransferase" evidence="1">
    <location>
        <begin position="10"/>
        <end position="156"/>
    </location>
</feature>
<proteinExistence type="predicted"/>
<dbReference type="SUPFAM" id="SSF55729">
    <property type="entry name" value="Acyl-CoA N-acyltransferases (Nat)"/>
    <property type="match status" value="1"/>
</dbReference>
<dbReference type="InterPro" id="IPR051531">
    <property type="entry name" value="N-acetyltransferase"/>
</dbReference>
<dbReference type="Proteomes" id="UP001501676">
    <property type="component" value="Unassembled WGS sequence"/>
</dbReference>
<keyword evidence="3" id="KW-1185">Reference proteome</keyword>
<evidence type="ECO:0000259" key="1">
    <source>
        <dbReference type="PROSITE" id="PS51186"/>
    </source>
</evidence>
<sequence>MDAVLTTARLTLRPAADADVAALRAHWGRPEVRRFLFDGSPPTSAQVRELLPVVWVVFERTTSTLVGAVGLRTLDGVGPEVLYSLEPEHQGRGYATEAVGAVVGHALGVLRLPCVVAEVDQANRASAAVAERLGMRPFATVPGALGPLVRYRREPG</sequence>
<dbReference type="PANTHER" id="PTHR43792:SF1">
    <property type="entry name" value="N-ACETYLTRANSFERASE DOMAIN-CONTAINING PROTEIN"/>
    <property type="match status" value="1"/>
</dbReference>
<reference evidence="3" key="1">
    <citation type="journal article" date="2019" name="Int. J. Syst. Evol. Microbiol.">
        <title>The Global Catalogue of Microorganisms (GCM) 10K type strain sequencing project: providing services to taxonomists for standard genome sequencing and annotation.</title>
        <authorList>
            <consortium name="The Broad Institute Genomics Platform"/>
            <consortium name="The Broad Institute Genome Sequencing Center for Infectious Disease"/>
            <person name="Wu L."/>
            <person name="Ma J."/>
        </authorList>
    </citation>
    <scope>NUCLEOTIDE SEQUENCE [LARGE SCALE GENOMIC DNA]</scope>
    <source>
        <strain evidence="3">JCM 9458</strain>
    </source>
</reference>
<dbReference type="InterPro" id="IPR000182">
    <property type="entry name" value="GNAT_dom"/>
</dbReference>
<dbReference type="RefSeq" id="WP_345733119.1">
    <property type="nucleotide sequence ID" value="NZ_BAAAYN010000062.1"/>
</dbReference>
<dbReference type="PANTHER" id="PTHR43792">
    <property type="entry name" value="GNAT FAMILY, PUTATIVE (AFU_ORTHOLOGUE AFUA_3G00765)-RELATED-RELATED"/>
    <property type="match status" value="1"/>
</dbReference>
<evidence type="ECO:0000313" key="3">
    <source>
        <dbReference type="Proteomes" id="UP001501676"/>
    </source>
</evidence>
<dbReference type="PROSITE" id="PS51186">
    <property type="entry name" value="GNAT"/>
    <property type="match status" value="1"/>
</dbReference>
<gene>
    <name evidence="2" type="ORF">GCM10020369_75580</name>
</gene>
<dbReference type="Gene3D" id="3.40.630.30">
    <property type="match status" value="1"/>
</dbReference>
<dbReference type="Pfam" id="PF13302">
    <property type="entry name" value="Acetyltransf_3"/>
    <property type="match status" value="1"/>
</dbReference>
<dbReference type="InterPro" id="IPR016181">
    <property type="entry name" value="Acyl_CoA_acyltransferase"/>
</dbReference>
<organism evidence="2 3">
    <name type="scientific">Cryptosporangium minutisporangium</name>
    <dbReference type="NCBI Taxonomy" id="113569"/>
    <lineage>
        <taxon>Bacteria</taxon>
        <taxon>Bacillati</taxon>
        <taxon>Actinomycetota</taxon>
        <taxon>Actinomycetes</taxon>
        <taxon>Cryptosporangiales</taxon>
        <taxon>Cryptosporangiaceae</taxon>
        <taxon>Cryptosporangium</taxon>
    </lineage>
</organism>
<evidence type="ECO:0000313" key="2">
    <source>
        <dbReference type="EMBL" id="GAA3396988.1"/>
    </source>
</evidence>
<accession>A0ABP6T9R7</accession>
<dbReference type="EMBL" id="BAAAYN010000062">
    <property type="protein sequence ID" value="GAA3396988.1"/>
    <property type="molecule type" value="Genomic_DNA"/>
</dbReference>
<comment type="caution">
    <text evidence="2">The sequence shown here is derived from an EMBL/GenBank/DDBJ whole genome shotgun (WGS) entry which is preliminary data.</text>
</comment>
<name>A0ABP6T9R7_9ACTN</name>